<accession>A0A843WF16</accession>
<proteinExistence type="predicted"/>
<organism evidence="1 2">
    <name type="scientific">Colocasia esculenta</name>
    <name type="common">Wild taro</name>
    <name type="synonym">Arum esculentum</name>
    <dbReference type="NCBI Taxonomy" id="4460"/>
    <lineage>
        <taxon>Eukaryota</taxon>
        <taxon>Viridiplantae</taxon>
        <taxon>Streptophyta</taxon>
        <taxon>Embryophyta</taxon>
        <taxon>Tracheophyta</taxon>
        <taxon>Spermatophyta</taxon>
        <taxon>Magnoliopsida</taxon>
        <taxon>Liliopsida</taxon>
        <taxon>Araceae</taxon>
        <taxon>Aroideae</taxon>
        <taxon>Colocasieae</taxon>
        <taxon>Colocasia</taxon>
    </lineage>
</organism>
<keyword evidence="2" id="KW-1185">Reference proteome</keyword>
<dbReference type="Proteomes" id="UP000652761">
    <property type="component" value="Unassembled WGS sequence"/>
</dbReference>
<dbReference type="AlphaFoldDB" id="A0A843WF16"/>
<sequence>MAESPVSSSGDSEAYWLASTRPCGLSTLGGFSACICCPCWTARKVWVRPSGGSGRHSVCCGSSASVFSL</sequence>
<name>A0A843WF16_COLES</name>
<evidence type="ECO:0000313" key="2">
    <source>
        <dbReference type="Proteomes" id="UP000652761"/>
    </source>
</evidence>
<reference evidence="1" key="1">
    <citation type="submission" date="2017-07" db="EMBL/GenBank/DDBJ databases">
        <title>Taro Niue Genome Assembly and Annotation.</title>
        <authorList>
            <person name="Atibalentja N."/>
            <person name="Keating K."/>
            <person name="Fields C.J."/>
        </authorList>
    </citation>
    <scope>NUCLEOTIDE SEQUENCE</scope>
    <source>
        <strain evidence="1">Niue_2</strain>
        <tissue evidence="1">Leaf</tissue>
    </source>
</reference>
<gene>
    <name evidence="1" type="ORF">Taro_038168</name>
</gene>
<dbReference type="EMBL" id="NMUH01003398">
    <property type="protein sequence ID" value="MQM05358.1"/>
    <property type="molecule type" value="Genomic_DNA"/>
</dbReference>
<protein>
    <submittedName>
        <fullName evidence="1">Uncharacterized protein</fullName>
    </submittedName>
</protein>
<comment type="caution">
    <text evidence="1">The sequence shown here is derived from an EMBL/GenBank/DDBJ whole genome shotgun (WGS) entry which is preliminary data.</text>
</comment>
<evidence type="ECO:0000313" key="1">
    <source>
        <dbReference type="EMBL" id="MQM05358.1"/>
    </source>
</evidence>